<feature type="transmembrane region" description="Helical" evidence="8">
    <location>
        <begin position="337"/>
        <end position="355"/>
    </location>
</feature>
<gene>
    <name evidence="11" type="ORF">DdX_17328</name>
</gene>
<feature type="transmembrane region" description="Helical" evidence="8">
    <location>
        <begin position="254"/>
        <end position="276"/>
    </location>
</feature>
<organism evidence="11 12">
    <name type="scientific">Ditylenchus destructor</name>
    <dbReference type="NCBI Taxonomy" id="166010"/>
    <lineage>
        <taxon>Eukaryota</taxon>
        <taxon>Metazoa</taxon>
        <taxon>Ecdysozoa</taxon>
        <taxon>Nematoda</taxon>
        <taxon>Chromadorea</taxon>
        <taxon>Rhabditida</taxon>
        <taxon>Tylenchina</taxon>
        <taxon>Tylenchomorpha</taxon>
        <taxon>Sphaerularioidea</taxon>
        <taxon>Anguinidae</taxon>
        <taxon>Anguininae</taxon>
        <taxon>Ditylenchus</taxon>
    </lineage>
</organism>
<evidence type="ECO:0000259" key="10">
    <source>
        <dbReference type="Pfam" id="PF00909"/>
    </source>
</evidence>
<comment type="subcellular location">
    <subcellularLocation>
        <location evidence="8">Cell membrane</location>
        <topology evidence="8">Multi-pass membrane protein</topology>
    </subcellularLocation>
    <subcellularLocation>
        <location evidence="1">Membrane</location>
        <topology evidence="1">Multi-pass membrane protein</topology>
    </subcellularLocation>
</comment>
<feature type="region of interest" description="Disordered" evidence="9">
    <location>
        <begin position="585"/>
        <end position="624"/>
    </location>
</feature>
<name>A0AAD4MLX2_9BILA</name>
<evidence type="ECO:0000256" key="9">
    <source>
        <dbReference type="SAM" id="MobiDB-lite"/>
    </source>
</evidence>
<sequence length="624" mass="68414">MEPSNILTQPAQIYSQSDLTAFQDDSTWFLSCSFSIWTMVLGFGLLQSGRVSSKDEVNIMVKNVVDVVFGGLSYWAFGYGFTFGEDFPNPITGLGKFFYDPDAVEDDINKQSWHTADFFFRMSFATTTSTIVSAAMVERIRLKPYVFITFLMTILHCVAAHWVWSATGFLRKLGAVDFAGCSVIHLVGGVAGLVSTLYLKPRQARFGERGTHQMSNPTNALLGTFMLWWGWLAYNTGSSHGISHGRWRLAAKSAMVTVLSSIGGGCTSIIISLIATKKCQIDLLIDGLLASLVSTTAACQCIRPKEGIIVGAVGSALALCSHIFIERLEIDDPVGVIPVHVVAAIWGMLCVGIFAKDDSQVNITNGKNGLLYDGGFELLLVQLLTVVVVFFWALIVTIPALVIMDRLPWKLRMTKYEEQLGADLIEHGLAGHNLTKYSFEKQLTTKNMTTVIRAAAKWKNLARRNIAKRGEQEGPEMDAVTTNDALTSRTAAQSASLGTSIRHFPASIKRVFSARHRKHPSPGHPGIAREMQSMPARELDRVSPISEGNMSNQFQMNSRHTSVSSEITNGRLNYSTATTTIVPMSVMGGSIPGSVPTSADRHSPDYSGRPSTSQSRTNHRQRRN</sequence>
<evidence type="ECO:0000256" key="2">
    <source>
        <dbReference type="ARBA" id="ARBA00005887"/>
    </source>
</evidence>
<evidence type="ECO:0000256" key="5">
    <source>
        <dbReference type="ARBA" id="ARBA00022989"/>
    </source>
</evidence>
<feature type="transmembrane region" description="Helical" evidence="8">
    <location>
        <begin position="144"/>
        <end position="164"/>
    </location>
</feature>
<keyword evidence="7 8" id="KW-0924">Ammonia transport</keyword>
<dbReference type="Pfam" id="PF00909">
    <property type="entry name" value="Ammonium_transp"/>
    <property type="match status" value="1"/>
</dbReference>
<keyword evidence="4 8" id="KW-0812">Transmembrane</keyword>
<evidence type="ECO:0000313" key="12">
    <source>
        <dbReference type="Proteomes" id="UP001201812"/>
    </source>
</evidence>
<evidence type="ECO:0000256" key="1">
    <source>
        <dbReference type="ARBA" id="ARBA00004141"/>
    </source>
</evidence>
<comment type="caution">
    <text evidence="8">Lacks conserved residue(s) required for the propagation of feature annotation.</text>
</comment>
<proteinExistence type="inferred from homology"/>
<feature type="transmembrane region" description="Helical" evidence="8">
    <location>
        <begin position="28"/>
        <end position="47"/>
    </location>
</feature>
<dbReference type="GO" id="GO:0008519">
    <property type="term" value="F:ammonium channel activity"/>
    <property type="evidence" value="ECO:0007669"/>
    <property type="project" value="InterPro"/>
</dbReference>
<evidence type="ECO:0000256" key="3">
    <source>
        <dbReference type="ARBA" id="ARBA00022448"/>
    </source>
</evidence>
<dbReference type="Gene3D" id="1.10.3430.10">
    <property type="entry name" value="Ammonium transporter AmtB like domains"/>
    <property type="match status" value="1"/>
</dbReference>
<feature type="domain" description="Ammonium transporter AmtB-like" evidence="10">
    <location>
        <begin position="28"/>
        <end position="430"/>
    </location>
</feature>
<protein>
    <recommendedName>
        <fullName evidence="8">Ammonium transporter</fullName>
    </recommendedName>
</protein>
<accession>A0AAD4MLX2</accession>
<feature type="transmembrane region" description="Helical" evidence="8">
    <location>
        <begin position="218"/>
        <end position="234"/>
    </location>
</feature>
<dbReference type="InterPro" id="IPR018047">
    <property type="entry name" value="Ammonium_transpt_CS"/>
</dbReference>
<feature type="transmembrane region" description="Helical" evidence="8">
    <location>
        <begin position="59"/>
        <end position="77"/>
    </location>
</feature>
<evidence type="ECO:0000256" key="8">
    <source>
        <dbReference type="RuleBase" id="RU362002"/>
    </source>
</evidence>
<dbReference type="EMBL" id="JAKKPZ010000179">
    <property type="protein sequence ID" value="KAI1699449.1"/>
    <property type="molecule type" value="Genomic_DNA"/>
</dbReference>
<dbReference type="Proteomes" id="UP001201812">
    <property type="component" value="Unassembled WGS sequence"/>
</dbReference>
<dbReference type="GO" id="GO:0005886">
    <property type="term" value="C:plasma membrane"/>
    <property type="evidence" value="ECO:0007669"/>
    <property type="project" value="UniProtKB-SubCell"/>
</dbReference>
<evidence type="ECO:0000256" key="6">
    <source>
        <dbReference type="ARBA" id="ARBA00023136"/>
    </source>
</evidence>
<dbReference type="InterPro" id="IPR024041">
    <property type="entry name" value="NH4_transpt_AmtB-like_dom"/>
</dbReference>
<dbReference type="PANTHER" id="PTHR11730:SF58">
    <property type="entry name" value="AMMONIUM TRANSPORTER"/>
    <property type="match status" value="1"/>
</dbReference>
<dbReference type="NCBIfam" id="TIGR00836">
    <property type="entry name" value="amt"/>
    <property type="match status" value="1"/>
</dbReference>
<evidence type="ECO:0000256" key="4">
    <source>
        <dbReference type="ARBA" id="ARBA00022692"/>
    </source>
</evidence>
<comment type="caution">
    <text evidence="11">The sequence shown here is derived from an EMBL/GenBank/DDBJ whole genome shotgun (WGS) entry which is preliminary data.</text>
</comment>
<keyword evidence="12" id="KW-1185">Reference proteome</keyword>
<dbReference type="AlphaFoldDB" id="A0AAD4MLX2"/>
<reference evidence="11" key="1">
    <citation type="submission" date="2022-01" db="EMBL/GenBank/DDBJ databases">
        <title>Genome Sequence Resource for Two Populations of Ditylenchus destructor, the Migratory Endoparasitic Phytonematode.</title>
        <authorList>
            <person name="Zhang H."/>
            <person name="Lin R."/>
            <person name="Xie B."/>
        </authorList>
    </citation>
    <scope>NUCLEOTIDE SEQUENCE</scope>
    <source>
        <strain evidence="11">BazhouSP</strain>
    </source>
</reference>
<dbReference type="InterPro" id="IPR001905">
    <property type="entry name" value="Ammonium_transpt"/>
</dbReference>
<dbReference type="PANTHER" id="PTHR11730">
    <property type="entry name" value="AMMONIUM TRANSPORTER"/>
    <property type="match status" value="1"/>
</dbReference>
<evidence type="ECO:0000256" key="7">
    <source>
        <dbReference type="ARBA" id="ARBA00023177"/>
    </source>
</evidence>
<comment type="similarity">
    <text evidence="2 8">Belongs to the ammonia transporter channel (TC 1.A.11.2) family.</text>
</comment>
<feature type="transmembrane region" description="Helical" evidence="8">
    <location>
        <begin position="176"/>
        <end position="198"/>
    </location>
</feature>
<dbReference type="SUPFAM" id="SSF111352">
    <property type="entry name" value="Ammonium transporter"/>
    <property type="match status" value="1"/>
</dbReference>
<evidence type="ECO:0000313" key="11">
    <source>
        <dbReference type="EMBL" id="KAI1699449.1"/>
    </source>
</evidence>
<keyword evidence="6 8" id="KW-0472">Membrane</keyword>
<dbReference type="FunFam" id="1.10.3430.10:FF:000008">
    <property type="entry name" value="Ammonium transporter"/>
    <property type="match status" value="1"/>
</dbReference>
<feature type="transmembrane region" description="Helical" evidence="8">
    <location>
        <begin position="118"/>
        <end position="137"/>
    </location>
</feature>
<keyword evidence="5 8" id="KW-1133">Transmembrane helix</keyword>
<keyword evidence="3 8" id="KW-0813">Transport</keyword>
<feature type="transmembrane region" description="Helical" evidence="8">
    <location>
        <begin position="375"/>
        <end position="403"/>
    </location>
</feature>
<dbReference type="PROSITE" id="PS01219">
    <property type="entry name" value="AMMONIUM_TRANSP"/>
    <property type="match status" value="1"/>
</dbReference>
<dbReference type="InterPro" id="IPR029020">
    <property type="entry name" value="Ammonium/urea_transptr"/>
</dbReference>
<dbReference type="GO" id="GO:0097272">
    <property type="term" value="P:ammonium homeostasis"/>
    <property type="evidence" value="ECO:0007669"/>
    <property type="project" value="TreeGrafter"/>
</dbReference>